<keyword evidence="2" id="KW-1185">Reference proteome</keyword>
<dbReference type="EMBL" id="BLKW01000004">
    <property type="protein sequence ID" value="GFG75415.1"/>
    <property type="molecule type" value="Genomic_DNA"/>
</dbReference>
<reference evidence="1 2" key="1">
    <citation type="journal article" date="2019" name="Emerg. Microbes Infect.">
        <title>Comprehensive subspecies identification of 175 nontuberculous mycobacteria species based on 7547 genomic profiles.</title>
        <authorList>
            <person name="Matsumoto Y."/>
            <person name="Kinjo T."/>
            <person name="Motooka D."/>
            <person name="Nabeya D."/>
            <person name="Jung N."/>
            <person name="Uechi K."/>
            <person name="Horii T."/>
            <person name="Iida T."/>
            <person name="Fujita J."/>
            <person name="Nakamura S."/>
        </authorList>
    </citation>
    <scope>NUCLEOTIDE SEQUENCE [LARGE SCALE GENOMIC DNA]</scope>
    <source>
        <strain evidence="1 2">JCM 17322</strain>
    </source>
</reference>
<proteinExistence type="predicted"/>
<dbReference type="AlphaFoldDB" id="A0A7I9Y026"/>
<evidence type="ECO:0000313" key="2">
    <source>
        <dbReference type="Proteomes" id="UP000465361"/>
    </source>
</evidence>
<sequence length="115" mass="13236">MVRIECLPSAWQHSITSDEIRAVISYPLLRYGITTVYADADTYMFVGNRVNNEPWIEVAAEDQDGHTWVVFHAMMLTLRVADEVYDISGGIIDLRSDLSPQRPYIGPRYDREEEI</sequence>
<gene>
    <name evidence="1" type="ORF">MBOT_27800</name>
</gene>
<name>A0A7I9Y026_9MYCO</name>
<accession>A0A7I9Y026</accession>
<evidence type="ECO:0000313" key="1">
    <source>
        <dbReference type="EMBL" id="GFG75415.1"/>
    </source>
</evidence>
<protein>
    <submittedName>
        <fullName evidence="1">Uncharacterized protein</fullName>
    </submittedName>
</protein>
<dbReference type="Proteomes" id="UP000465361">
    <property type="component" value="Unassembled WGS sequence"/>
</dbReference>
<comment type="caution">
    <text evidence="1">The sequence shown here is derived from an EMBL/GenBank/DDBJ whole genome shotgun (WGS) entry which is preliminary data.</text>
</comment>
<organism evidence="1 2">
    <name type="scientific">Mycobacterium botniense</name>
    <dbReference type="NCBI Taxonomy" id="84962"/>
    <lineage>
        <taxon>Bacteria</taxon>
        <taxon>Bacillati</taxon>
        <taxon>Actinomycetota</taxon>
        <taxon>Actinomycetes</taxon>
        <taxon>Mycobacteriales</taxon>
        <taxon>Mycobacteriaceae</taxon>
        <taxon>Mycobacterium</taxon>
    </lineage>
</organism>